<keyword evidence="2" id="KW-1185">Reference proteome</keyword>
<sequence>MDRDNKFSGTLPLLAYAPRDFGLNAQRSRAYRARAAMGRTGVQPLRSHAQAPAMTVKAAPVEQSDPEPSSSLFKKLWQRVSGRLKSAKSAENTVEQPAVPVSVQQKVTTRSLPVRDVVAEVPPVVSREVQAEVTAHTVSVSEDVVVAEARQAVSKTYAAMRKSHLNTAADDQSIPQAPDLSHALAEIRQALREHEKLANARQSGNSPL</sequence>
<comment type="caution">
    <text evidence="1">The sequence shown here is derived from an EMBL/GenBank/DDBJ whole genome shotgun (WGS) entry which is preliminary data.</text>
</comment>
<proteinExistence type="predicted"/>
<gene>
    <name evidence="1" type="ORF">ACFQ35_16515</name>
</gene>
<reference evidence="2" key="1">
    <citation type="journal article" date="2019" name="Int. J. Syst. Evol. Microbiol.">
        <title>The Global Catalogue of Microorganisms (GCM) 10K type strain sequencing project: providing services to taxonomists for standard genome sequencing and annotation.</title>
        <authorList>
            <consortium name="The Broad Institute Genomics Platform"/>
            <consortium name="The Broad Institute Genome Sequencing Center for Infectious Disease"/>
            <person name="Wu L."/>
            <person name="Ma J."/>
        </authorList>
    </citation>
    <scope>NUCLEOTIDE SEQUENCE [LARGE SCALE GENOMIC DNA]</scope>
    <source>
        <strain evidence="2">CCUG 49584</strain>
    </source>
</reference>
<protein>
    <submittedName>
        <fullName evidence="1">Uncharacterized protein</fullName>
    </submittedName>
</protein>
<organism evidence="1 2">
    <name type="scientific">Pseudochrobactrum kiredjianiae</name>
    <dbReference type="NCBI Taxonomy" id="386305"/>
    <lineage>
        <taxon>Bacteria</taxon>
        <taxon>Pseudomonadati</taxon>
        <taxon>Pseudomonadota</taxon>
        <taxon>Alphaproteobacteria</taxon>
        <taxon>Hyphomicrobiales</taxon>
        <taxon>Brucellaceae</taxon>
        <taxon>Pseudochrobactrum</taxon>
    </lineage>
</organism>
<evidence type="ECO:0000313" key="1">
    <source>
        <dbReference type="EMBL" id="MFD1228747.1"/>
    </source>
</evidence>
<dbReference type="Proteomes" id="UP001597263">
    <property type="component" value="Unassembled WGS sequence"/>
</dbReference>
<dbReference type="RefSeq" id="WP_289385515.1">
    <property type="nucleotide sequence ID" value="NZ_JAUCBM010000001.1"/>
</dbReference>
<dbReference type="EMBL" id="JBHTMA010000040">
    <property type="protein sequence ID" value="MFD1228747.1"/>
    <property type="molecule type" value="Genomic_DNA"/>
</dbReference>
<name>A0ABW3V6J7_9HYPH</name>
<evidence type="ECO:0000313" key="2">
    <source>
        <dbReference type="Proteomes" id="UP001597263"/>
    </source>
</evidence>
<accession>A0ABW3V6J7</accession>